<dbReference type="GO" id="GO:0031902">
    <property type="term" value="C:late endosome membrane"/>
    <property type="evidence" value="ECO:0007669"/>
    <property type="project" value="TreeGrafter"/>
</dbReference>
<dbReference type="InterPro" id="IPR053202">
    <property type="entry name" value="EGF_Rcpt_Signaling_Reg"/>
</dbReference>
<dbReference type="Proteomes" id="UP000094527">
    <property type="component" value="Unassembled WGS sequence"/>
</dbReference>
<accession>A0A1D2M9D8</accession>
<dbReference type="GO" id="GO:0016197">
    <property type="term" value="P:endosomal transport"/>
    <property type="evidence" value="ECO:0007669"/>
    <property type="project" value="TreeGrafter"/>
</dbReference>
<dbReference type="GO" id="GO:0006888">
    <property type="term" value="P:endoplasmic reticulum to Golgi vesicle-mediated transport"/>
    <property type="evidence" value="ECO:0007669"/>
    <property type="project" value="TreeGrafter"/>
</dbReference>
<proteinExistence type="predicted"/>
<reference evidence="2 3" key="1">
    <citation type="journal article" date="2016" name="Genome Biol. Evol.">
        <title>Gene Family Evolution Reflects Adaptation to Soil Environmental Stressors in the Genome of the Collembolan Orchesella cincta.</title>
        <authorList>
            <person name="Faddeeva-Vakhrusheva A."/>
            <person name="Derks M.F."/>
            <person name="Anvar S.Y."/>
            <person name="Agamennone V."/>
            <person name="Suring W."/>
            <person name="Smit S."/>
            <person name="van Straalen N.M."/>
            <person name="Roelofs D."/>
        </authorList>
    </citation>
    <scope>NUCLEOTIDE SEQUENCE [LARGE SCALE GENOMIC DNA]</scope>
    <source>
        <tissue evidence="2">Mixed pool</tissue>
    </source>
</reference>
<dbReference type="GO" id="GO:0005789">
    <property type="term" value="C:endoplasmic reticulum membrane"/>
    <property type="evidence" value="ECO:0007669"/>
    <property type="project" value="TreeGrafter"/>
</dbReference>
<keyword evidence="1" id="KW-0472">Membrane</keyword>
<sequence length="229" mass="25610">MGKERANLHYRTCLIGIGIAGFIYIVHLLSPTPGYVGLEQQNTLSNGESAASEALDVEYVEQNLYGLDQKDPQLIKYARIKYLSPPSKLPYNLEVGGNYKDEFSAWVADFFKNKKNGIFIEAGAHEGEKVLAHIRYILRKNWDGQAYLLSANPTVIPILKTHHRKAWVADVCLAPTNTPGLLNFSNPTNWTYSGTFKKPWNLPVPTKWTSFEVQQCALYGAGSAGLQIY</sequence>
<evidence type="ECO:0000313" key="3">
    <source>
        <dbReference type="Proteomes" id="UP000094527"/>
    </source>
</evidence>
<keyword evidence="3" id="KW-1185">Reference proteome</keyword>
<name>A0A1D2M9D8_ORCCI</name>
<dbReference type="GO" id="GO:0005886">
    <property type="term" value="C:plasma membrane"/>
    <property type="evidence" value="ECO:0007669"/>
    <property type="project" value="TreeGrafter"/>
</dbReference>
<evidence type="ECO:0000256" key="1">
    <source>
        <dbReference type="SAM" id="Phobius"/>
    </source>
</evidence>
<dbReference type="AlphaFoldDB" id="A0A1D2M9D8"/>
<comment type="caution">
    <text evidence="2">The sequence shown here is derived from an EMBL/GenBank/DDBJ whole genome shotgun (WGS) entry which is preliminary data.</text>
</comment>
<dbReference type="OMA" id="AHIRYIL"/>
<keyword evidence="1" id="KW-1133">Transmembrane helix</keyword>
<dbReference type="STRING" id="48709.A0A1D2M9D8"/>
<dbReference type="PANTHER" id="PTHR34009">
    <property type="entry name" value="PROTEIN STAR"/>
    <property type="match status" value="1"/>
</dbReference>
<dbReference type="PANTHER" id="PTHR34009:SF2">
    <property type="entry name" value="PROTEIN STAR"/>
    <property type="match status" value="1"/>
</dbReference>
<dbReference type="EMBL" id="LJIJ01002512">
    <property type="protein sequence ID" value="ODM89597.1"/>
    <property type="molecule type" value="Genomic_DNA"/>
</dbReference>
<protein>
    <submittedName>
        <fullName evidence="2">Uncharacterized protein</fullName>
    </submittedName>
</protein>
<feature type="transmembrane region" description="Helical" evidence="1">
    <location>
        <begin position="12"/>
        <end position="30"/>
    </location>
</feature>
<keyword evidence="1" id="KW-0812">Transmembrane</keyword>
<evidence type="ECO:0000313" key="2">
    <source>
        <dbReference type="EMBL" id="ODM89597.1"/>
    </source>
</evidence>
<gene>
    <name evidence="2" type="ORF">Ocin01_17087</name>
</gene>
<dbReference type="GO" id="GO:0005794">
    <property type="term" value="C:Golgi apparatus"/>
    <property type="evidence" value="ECO:0007669"/>
    <property type="project" value="TreeGrafter"/>
</dbReference>
<dbReference type="OrthoDB" id="6357215at2759"/>
<organism evidence="2 3">
    <name type="scientific">Orchesella cincta</name>
    <name type="common">Springtail</name>
    <name type="synonym">Podura cincta</name>
    <dbReference type="NCBI Taxonomy" id="48709"/>
    <lineage>
        <taxon>Eukaryota</taxon>
        <taxon>Metazoa</taxon>
        <taxon>Ecdysozoa</taxon>
        <taxon>Arthropoda</taxon>
        <taxon>Hexapoda</taxon>
        <taxon>Collembola</taxon>
        <taxon>Entomobryomorpha</taxon>
        <taxon>Entomobryoidea</taxon>
        <taxon>Orchesellidae</taxon>
        <taxon>Orchesellinae</taxon>
        <taxon>Orchesella</taxon>
    </lineage>
</organism>